<dbReference type="Pfam" id="PF01225">
    <property type="entry name" value="Mur_ligase"/>
    <property type="match status" value="1"/>
</dbReference>
<evidence type="ECO:0000256" key="9">
    <source>
        <dbReference type="ARBA" id="ARBA00023316"/>
    </source>
</evidence>
<evidence type="ECO:0000259" key="12">
    <source>
        <dbReference type="Pfam" id="PF01225"/>
    </source>
</evidence>
<evidence type="ECO:0000256" key="2">
    <source>
        <dbReference type="ARBA" id="ARBA00022598"/>
    </source>
</evidence>
<keyword evidence="9 10" id="KW-0961">Cell wall biogenesis/degradation</keyword>
<evidence type="ECO:0000313" key="16">
    <source>
        <dbReference type="Proteomes" id="UP001199355"/>
    </source>
</evidence>
<dbReference type="GO" id="GO:0008360">
    <property type="term" value="P:regulation of cell shape"/>
    <property type="evidence" value="ECO:0007669"/>
    <property type="project" value="UniProtKB-KW"/>
</dbReference>
<keyword evidence="8 10" id="KW-0131">Cell cycle</keyword>
<dbReference type="PANTHER" id="PTHR43024">
    <property type="entry name" value="UDP-N-ACETYLMURAMOYL-TRIPEPTIDE--D-ALANYL-D-ALANINE LIGASE"/>
    <property type="match status" value="1"/>
</dbReference>
<evidence type="ECO:0000259" key="14">
    <source>
        <dbReference type="Pfam" id="PF08245"/>
    </source>
</evidence>
<dbReference type="InterPro" id="IPR035911">
    <property type="entry name" value="MurE/MurF_N"/>
</dbReference>
<evidence type="ECO:0000256" key="6">
    <source>
        <dbReference type="ARBA" id="ARBA00022960"/>
    </source>
</evidence>
<keyword evidence="16" id="KW-1185">Reference proteome</keyword>
<dbReference type="GO" id="GO:0047480">
    <property type="term" value="F:UDP-N-acetylmuramoyl-tripeptide-D-alanyl-D-alanine ligase activity"/>
    <property type="evidence" value="ECO:0007669"/>
    <property type="project" value="UniProtKB-UniRule"/>
</dbReference>
<evidence type="ECO:0000313" key="15">
    <source>
        <dbReference type="EMBL" id="MCC2168486.1"/>
    </source>
</evidence>
<dbReference type="NCBIfam" id="TIGR01143">
    <property type="entry name" value="murF"/>
    <property type="match status" value="1"/>
</dbReference>
<dbReference type="InterPro" id="IPR000713">
    <property type="entry name" value="Mur_ligase_N"/>
</dbReference>
<dbReference type="PANTHER" id="PTHR43024:SF1">
    <property type="entry name" value="UDP-N-ACETYLMURAMOYL-TRIPEPTIDE--D-ALANYL-D-ALANINE LIGASE"/>
    <property type="match status" value="1"/>
</dbReference>
<dbReference type="InterPro" id="IPR004101">
    <property type="entry name" value="Mur_ligase_C"/>
</dbReference>
<dbReference type="SUPFAM" id="SSF63418">
    <property type="entry name" value="MurE/MurF N-terminal domain"/>
    <property type="match status" value="1"/>
</dbReference>
<comment type="subcellular location">
    <subcellularLocation>
        <location evidence="10 11">Cytoplasm</location>
    </subcellularLocation>
</comment>
<keyword evidence="1 10" id="KW-0963">Cytoplasm</keyword>
<evidence type="ECO:0000256" key="4">
    <source>
        <dbReference type="ARBA" id="ARBA00022741"/>
    </source>
</evidence>
<dbReference type="EC" id="6.3.2.10" evidence="10 11"/>
<dbReference type="InterPro" id="IPR005863">
    <property type="entry name" value="UDP-N-AcMur_synth"/>
</dbReference>
<dbReference type="GO" id="GO:0071555">
    <property type="term" value="P:cell wall organization"/>
    <property type="evidence" value="ECO:0007669"/>
    <property type="project" value="UniProtKB-KW"/>
</dbReference>
<dbReference type="HAMAP" id="MF_02019">
    <property type="entry name" value="MurF"/>
    <property type="match status" value="1"/>
</dbReference>
<protein>
    <recommendedName>
        <fullName evidence="10 11">UDP-N-acetylmuramoyl-tripeptide--D-alanyl-D-alanine ligase</fullName>
        <ecNumber evidence="10 11">6.3.2.10</ecNumber>
    </recommendedName>
    <alternativeName>
        <fullName evidence="10">D-alanyl-D-alanine-adding enzyme</fullName>
    </alternativeName>
</protein>
<dbReference type="GO" id="GO:0009252">
    <property type="term" value="P:peptidoglycan biosynthetic process"/>
    <property type="evidence" value="ECO:0007669"/>
    <property type="project" value="UniProtKB-UniRule"/>
</dbReference>
<dbReference type="GO" id="GO:0051301">
    <property type="term" value="P:cell division"/>
    <property type="evidence" value="ECO:0007669"/>
    <property type="project" value="UniProtKB-KW"/>
</dbReference>
<comment type="catalytic activity">
    <reaction evidence="10 11">
        <text>D-alanyl-D-alanine + UDP-N-acetyl-alpha-D-muramoyl-L-alanyl-gamma-D-glutamyl-meso-2,6-diaminopimelate + ATP = UDP-N-acetyl-alpha-D-muramoyl-L-alanyl-gamma-D-glutamyl-meso-2,6-diaminopimeloyl-D-alanyl-D-alanine + ADP + phosphate + H(+)</text>
        <dbReference type="Rhea" id="RHEA:28374"/>
        <dbReference type="ChEBI" id="CHEBI:15378"/>
        <dbReference type="ChEBI" id="CHEBI:30616"/>
        <dbReference type="ChEBI" id="CHEBI:43474"/>
        <dbReference type="ChEBI" id="CHEBI:57822"/>
        <dbReference type="ChEBI" id="CHEBI:61386"/>
        <dbReference type="ChEBI" id="CHEBI:83905"/>
        <dbReference type="ChEBI" id="CHEBI:456216"/>
        <dbReference type="EC" id="6.3.2.10"/>
    </reaction>
</comment>
<comment type="caution">
    <text evidence="15">The sequence shown here is derived from an EMBL/GenBank/DDBJ whole genome shotgun (WGS) entry which is preliminary data.</text>
</comment>
<gene>
    <name evidence="10" type="primary">murF</name>
    <name evidence="15" type="ORF">LKD45_12445</name>
</gene>
<evidence type="ECO:0000256" key="11">
    <source>
        <dbReference type="RuleBase" id="RU004136"/>
    </source>
</evidence>
<organism evidence="15 16">
    <name type="scientific">Gallintestinimicrobium propionicum</name>
    <dbReference type="NCBI Taxonomy" id="2981770"/>
    <lineage>
        <taxon>Bacteria</taxon>
        <taxon>Bacillati</taxon>
        <taxon>Bacillota</taxon>
        <taxon>Clostridia</taxon>
        <taxon>Lachnospirales</taxon>
        <taxon>Lachnospiraceae</taxon>
        <taxon>Gallintestinimicrobium</taxon>
    </lineage>
</organism>
<feature type="domain" description="Mur ligase N-terminal catalytic" evidence="12">
    <location>
        <begin position="45"/>
        <end position="115"/>
    </location>
</feature>
<keyword evidence="3 10" id="KW-0132">Cell division</keyword>
<comment type="similarity">
    <text evidence="10">Belongs to the MurCDEF family. MurF subfamily.</text>
</comment>
<comment type="pathway">
    <text evidence="10 11">Cell wall biogenesis; peptidoglycan biosynthesis.</text>
</comment>
<sequence>MKNMTIWNIARACKGHLAVPAGKHTGTCPAAGMAVIRGYSGKEAAGIVIDSRKVEPGDIFVAIRGERVDGHQFIREVFDKGAIAVVCEEEPEELPGPCIRVEDSLAALRQIAAFYREQMPIPIVGITGSVGKTSTKEFVASVLAQKYKTHKTQGNFNNEIGVPLTLLAMPEDTEAAVVEMGINHFGEMHRLSEMVKPDICVMTNIGQCHLEFLGSRDGILKAKSEIFDFMNPEGTVCVNGDDDKLMTIEEVHGKRPVHFGLSPENDIYADTIVSRGLLGSTATIHTPDAAFDVQIPLPGAHMVLNALAATAVGLQLGLTTEQIAAGIAAVQAVSGRSRVVQAGDLVLIDDCYNANPVSTKAALDLLSLADGRKVAVLGDMFELGEKEREMHGQVGAYAAEQGIDCLYCAGSLSEEMYRAAKEAGISQAEHFADTDALLAALPELLHPGDSVLIKASHGMGYAKIVEALEK</sequence>
<dbReference type="InterPro" id="IPR051046">
    <property type="entry name" value="MurCDEF_CellWall_CoF430Synth"/>
</dbReference>
<dbReference type="RefSeq" id="WP_021914206.1">
    <property type="nucleotide sequence ID" value="NZ_JAJEQF010000037.1"/>
</dbReference>
<reference evidence="15 16" key="1">
    <citation type="submission" date="2021-10" db="EMBL/GenBank/DDBJ databases">
        <title>Anaerobic single-cell dispensing facilitates the cultivation of human gut bacteria.</title>
        <authorList>
            <person name="Afrizal A."/>
        </authorList>
    </citation>
    <scope>NUCLEOTIDE SEQUENCE [LARGE SCALE GENOMIC DNA]</scope>
    <source>
        <strain evidence="15 16">CLA-AA-H244</strain>
    </source>
</reference>
<feature type="domain" description="Mur ligase central" evidence="14">
    <location>
        <begin position="126"/>
        <end position="312"/>
    </location>
</feature>
<dbReference type="InterPro" id="IPR036615">
    <property type="entry name" value="Mur_ligase_C_dom_sf"/>
</dbReference>
<feature type="binding site" evidence="10">
    <location>
        <begin position="128"/>
        <end position="134"/>
    </location>
    <ligand>
        <name>ATP</name>
        <dbReference type="ChEBI" id="CHEBI:30616"/>
    </ligand>
</feature>
<keyword evidence="4 10" id="KW-0547">Nucleotide-binding</keyword>
<dbReference type="SUPFAM" id="SSF53244">
    <property type="entry name" value="MurD-like peptide ligases, peptide-binding domain"/>
    <property type="match status" value="1"/>
</dbReference>
<dbReference type="InterPro" id="IPR036565">
    <property type="entry name" value="Mur-like_cat_sf"/>
</dbReference>
<dbReference type="Proteomes" id="UP001199355">
    <property type="component" value="Unassembled WGS sequence"/>
</dbReference>
<dbReference type="GO" id="GO:0005737">
    <property type="term" value="C:cytoplasm"/>
    <property type="evidence" value="ECO:0007669"/>
    <property type="project" value="UniProtKB-SubCell"/>
</dbReference>
<keyword evidence="2 10" id="KW-0436">Ligase</keyword>
<evidence type="ECO:0000256" key="7">
    <source>
        <dbReference type="ARBA" id="ARBA00022984"/>
    </source>
</evidence>
<dbReference type="Gene3D" id="3.40.1190.10">
    <property type="entry name" value="Mur-like, catalytic domain"/>
    <property type="match status" value="1"/>
</dbReference>
<dbReference type="SUPFAM" id="SSF53623">
    <property type="entry name" value="MurD-like peptide ligases, catalytic domain"/>
    <property type="match status" value="1"/>
</dbReference>
<dbReference type="InterPro" id="IPR013221">
    <property type="entry name" value="Mur_ligase_cen"/>
</dbReference>
<evidence type="ECO:0000256" key="5">
    <source>
        <dbReference type="ARBA" id="ARBA00022840"/>
    </source>
</evidence>
<dbReference type="Pfam" id="PF08245">
    <property type="entry name" value="Mur_ligase_M"/>
    <property type="match status" value="1"/>
</dbReference>
<dbReference type="AlphaFoldDB" id="A0AAE3AV94"/>
<dbReference type="GO" id="GO:0005524">
    <property type="term" value="F:ATP binding"/>
    <property type="evidence" value="ECO:0007669"/>
    <property type="project" value="UniProtKB-UniRule"/>
</dbReference>
<proteinExistence type="inferred from homology"/>
<feature type="domain" description="Mur ligase C-terminal" evidence="13">
    <location>
        <begin position="335"/>
        <end position="456"/>
    </location>
</feature>
<accession>A0AAE3AV94</accession>
<evidence type="ECO:0000256" key="3">
    <source>
        <dbReference type="ARBA" id="ARBA00022618"/>
    </source>
</evidence>
<dbReference type="Pfam" id="PF02875">
    <property type="entry name" value="Mur_ligase_C"/>
    <property type="match status" value="1"/>
</dbReference>
<keyword evidence="5 10" id="KW-0067">ATP-binding</keyword>
<evidence type="ECO:0000256" key="8">
    <source>
        <dbReference type="ARBA" id="ARBA00023306"/>
    </source>
</evidence>
<dbReference type="Gene3D" id="3.90.190.20">
    <property type="entry name" value="Mur ligase, C-terminal domain"/>
    <property type="match status" value="1"/>
</dbReference>
<comment type="function">
    <text evidence="10 11">Involved in cell wall formation. Catalyzes the final step in the synthesis of UDP-N-acetylmuramoyl-pentapeptide, the precursor of murein.</text>
</comment>
<evidence type="ECO:0000256" key="1">
    <source>
        <dbReference type="ARBA" id="ARBA00022490"/>
    </source>
</evidence>
<name>A0AAE3AV94_9FIRM</name>
<evidence type="ECO:0000256" key="10">
    <source>
        <dbReference type="HAMAP-Rule" id="MF_02019"/>
    </source>
</evidence>
<keyword evidence="6 10" id="KW-0133">Cell shape</keyword>
<evidence type="ECO:0000259" key="13">
    <source>
        <dbReference type="Pfam" id="PF02875"/>
    </source>
</evidence>
<dbReference type="EMBL" id="JAJEQF010000037">
    <property type="protein sequence ID" value="MCC2168486.1"/>
    <property type="molecule type" value="Genomic_DNA"/>
</dbReference>
<keyword evidence="7 10" id="KW-0573">Peptidoglycan synthesis</keyword>
<dbReference type="Gene3D" id="3.40.1390.10">
    <property type="entry name" value="MurE/MurF, N-terminal domain"/>
    <property type="match status" value="1"/>
</dbReference>